<keyword evidence="8" id="KW-0472">Membrane</keyword>
<dbReference type="GO" id="GO:0051539">
    <property type="term" value="F:4 iron, 4 sulfur cluster binding"/>
    <property type="evidence" value="ECO:0007669"/>
    <property type="project" value="UniProtKB-KW"/>
</dbReference>
<dbReference type="Pfam" id="PF13375">
    <property type="entry name" value="RnfC_N"/>
    <property type="match status" value="1"/>
</dbReference>
<evidence type="ECO:0000256" key="8">
    <source>
        <dbReference type="HAMAP-Rule" id="MF_00461"/>
    </source>
</evidence>
<evidence type="ECO:0000256" key="5">
    <source>
        <dbReference type="ARBA" id="ARBA00022982"/>
    </source>
</evidence>
<feature type="binding site" evidence="8">
    <location>
        <position position="384"/>
    </location>
    <ligand>
        <name>[4Fe-4S] cluster</name>
        <dbReference type="ChEBI" id="CHEBI:49883"/>
        <label>1</label>
    </ligand>
</feature>
<comment type="subcellular location">
    <subcellularLocation>
        <location evidence="8">Cell membrane</location>
        <topology evidence="8">Peripheral membrane protein</topology>
    </subcellularLocation>
</comment>
<dbReference type="InterPro" id="IPR019554">
    <property type="entry name" value="Soluble_ligand-bd"/>
</dbReference>
<dbReference type="NCBIfam" id="NF003454">
    <property type="entry name" value="PRK05035.1"/>
    <property type="match status" value="1"/>
</dbReference>
<dbReference type="eggNOG" id="COG4656">
    <property type="taxonomic scope" value="Bacteria"/>
</dbReference>
<dbReference type="OrthoDB" id="9767754at2"/>
<feature type="domain" description="4Fe-4S ferredoxin-type" evidence="10">
    <location>
        <begin position="410"/>
        <end position="440"/>
    </location>
</feature>
<organism evidence="11 12">
    <name type="scientific">Subdoligranulum variabile DSM 15176</name>
    <dbReference type="NCBI Taxonomy" id="411471"/>
    <lineage>
        <taxon>Bacteria</taxon>
        <taxon>Bacillati</taxon>
        <taxon>Bacillota</taxon>
        <taxon>Clostridia</taxon>
        <taxon>Eubacteriales</taxon>
        <taxon>Oscillospiraceae</taxon>
        <taxon>Subdoligranulum</taxon>
    </lineage>
</organism>
<evidence type="ECO:0000259" key="10">
    <source>
        <dbReference type="PROSITE" id="PS51379"/>
    </source>
</evidence>
<keyword evidence="4 8" id="KW-0677">Repeat</keyword>
<accession>D1PN92</accession>
<dbReference type="Gene3D" id="3.40.50.11540">
    <property type="entry name" value="NADH-ubiquinone oxidoreductase 51kDa subunit"/>
    <property type="match status" value="1"/>
</dbReference>
<reference evidence="11" key="1">
    <citation type="submission" date="2009-12" db="EMBL/GenBank/DDBJ databases">
        <authorList>
            <person name="Weinstock G."/>
            <person name="Sodergren E."/>
            <person name="Clifton S."/>
            <person name="Fulton L."/>
            <person name="Fulton B."/>
            <person name="Courtney L."/>
            <person name="Fronick C."/>
            <person name="Harrison M."/>
            <person name="Strong C."/>
            <person name="Farmer C."/>
            <person name="Delahaunty K."/>
            <person name="Markovic C."/>
            <person name="Hall O."/>
            <person name="Minx P."/>
            <person name="Tomlinson C."/>
            <person name="Mitreva M."/>
            <person name="Nelson J."/>
            <person name="Hou S."/>
            <person name="Wollam A."/>
            <person name="Pepin K.H."/>
            <person name="Johnson M."/>
            <person name="Bhonagiri V."/>
            <person name="Nash W.E."/>
            <person name="Warren W."/>
            <person name="Chinwalla A."/>
            <person name="Mardis E.R."/>
            <person name="Wilson R.K."/>
        </authorList>
    </citation>
    <scope>NUCLEOTIDE SEQUENCE [LARGE SCALE GENOMIC DNA]</scope>
    <source>
        <strain evidence="11">DSM 15176</strain>
    </source>
</reference>
<evidence type="ECO:0000256" key="3">
    <source>
        <dbReference type="ARBA" id="ARBA00022723"/>
    </source>
</evidence>
<feature type="binding site" evidence="8">
    <location>
        <position position="387"/>
    </location>
    <ligand>
        <name>[4Fe-4S] cluster</name>
        <dbReference type="ChEBI" id="CHEBI:49883"/>
        <label>1</label>
    </ligand>
</feature>
<evidence type="ECO:0000256" key="9">
    <source>
        <dbReference type="SAM" id="MobiDB-lite"/>
    </source>
</evidence>
<evidence type="ECO:0000313" key="11">
    <source>
        <dbReference type="EMBL" id="EFB76027.1"/>
    </source>
</evidence>
<dbReference type="GO" id="GO:0022900">
    <property type="term" value="P:electron transport chain"/>
    <property type="evidence" value="ECO:0007669"/>
    <property type="project" value="UniProtKB-UniRule"/>
</dbReference>
<keyword evidence="8" id="KW-1278">Translocase</keyword>
<dbReference type="InterPro" id="IPR037225">
    <property type="entry name" value="Nuo51_FMN-bd_sf"/>
</dbReference>
<keyword evidence="2 8" id="KW-0004">4Fe-4S</keyword>
<gene>
    <name evidence="8 11" type="primary">rnfC</name>
    <name evidence="11" type="ORF">SUBVAR_05809</name>
</gene>
<comment type="subunit">
    <text evidence="8">The complex is composed of six subunits: RnfA, RnfB, RnfC, RnfD, RnfE and RnfG.</text>
</comment>
<keyword evidence="5 8" id="KW-0249">Electron transport</keyword>
<evidence type="ECO:0000256" key="4">
    <source>
        <dbReference type="ARBA" id="ARBA00022737"/>
    </source>
</evidence>
<dbReference type="STRING" id="411471.SUBVAR_05809"/>
<keyword evidence="7 8" id="KW-0411">Iron-sulfur</keyword>
<evidence type="ECO:0000313" key="12">
    <source>
        <dbReference type="Proteomes" id="UP000003438"/>
    </source>
</evidence>
<evidence type="ECO:0000256" key="2">
    <source>
        <dbReference type="ARBA" id="ARBA00022485"/>
    </source>
</evidence>
<dbReference type="Proteomes" id="UP000003438">
    <property type="component" value="Unassembled WGS sequence"/>
</dbReference>
<dbReference type="HOGENOM" id="CLU_010808_6_0_9"/>
<dbReference type="GO" id="GO:0005886">
    <property type="term" value="C:plasma membrane"/>
    <property type="evidence" value="ECO:0007669"/>
    <property type="project" value="UniProtKB-SubCell"/>
</dbReference>
<dbReference type="EC" id="7.-.-.-" evidence="8"/>
<feature type="domain" description="4Fe-4S ferredoxin-type" evidence="10">
    <location>
        <begin position="371"/>
        <end position="401"/>
    </location>
</feature>
<dbReference type="SUPFAM" id="SSF46548">
    <property type="entry name" value="alpha-helical ferredoxin"/>
    <property type="match status" value="1"/>
</dbReference>
<dbReference type="Pfam" id="PF13187">
    <property type="entry name" value="Fer4_9"/>
    <property type="match status" value="1"/>
</dbReference>
<dbReference type="AlphaFoldDB" id="D1PN92"/>
<proteinExistence type="inferred from homology"/>
<feature type="region of interest" description="Disordered" evidence="9">
    <location>
        <begin position="1"/>
        <end position="35"/>
    </location>
</feature>
<dbReference type="PANTHER" id="PTHR43034">
    <property type="entry name" value="ION-TRANSLOCATING OXIDOREDUCTASE COMPLEX SUBUNIT C"/>
    <property type="match status" value="1"/>
</dbReference>
<sequence length="456" mass="47683">MPRKQGNGGNSLFKSLKRSAKGASVPHVKATAGQPTVKMPVPEHVIIPMSMHIGAPAEPVVKKGDTVMVGTLIGKASGFVSANIHSSVSGTVQDVAPMRMVNGVMTTAVAIKTDGQQTVDPACVPPTVTDKASLLAAIQACGLVGVGGAGFPTHVKLAADTVDTLLINAAECEPYLTTDCREMLECSDTIISGIAAVMKYCNIPNCIIGIERNKPECIDQMYSLTRNMSGVSVKPLPTRYPQGAEKTLVETCTGREVPQVGPSGKAGLPADVGCIIMNVTSVSTLGKYLKTGMPLTTKRVTVEGDAIAKPQNVEVPIGTLYRDVIEACGGIKPDVELGKIIFGGPMMGGAAPSADFPVLKQNNGLLLFSKKAADLPEASACIRCGRCIDACPMGLEPVVVAEAFNNRDFDALKARCVDLCVACGSCSYACPAKRPVSQTMTLAKAWYMSELRKGGK</sequence>
<dbReference type="GO" id="GO:0009055">
    <property type="term" value="F:electron transfer activity"/>
    <property type="evidence" value="ECO:0007669"/>
    <property type="project" value="InterPro"/>
</dbReference>
<feature type="binding site" evidence="8">
    <location>
        <position position="381"/>
    </location>
    <ligand>
        <name>[4Fe-4S] cluster</name>
        <dbReference type="ChEBI" id="CHEBI:49883"/>
        <label>1</label>
    </ligand>
</feature>
<keyword evidence="12" id="KW-1185">Reference proteome</keyword>
<protein>
    <recommendedName>
        <fullName evidence="8">Ion-translocating oxidoreductase complex subunit C</fullName>
        <ecNumber evidence="8">7.-.-.-</ecNumber>
    </recommendedName>
    <alternativeName>
        <fullName evidence="8">Rnf electron transport complex subunit C</fullName>
    </alternativeName>
</protein>
<dbReference type="PROSITE" id="PS00198">
    <property type="entry name" value="4FE4S_FER_1"/>
    <property type="match status" value="1"/>
</dbReference>
<evidence type="ECO:0000256" key="1">
    <source>
        <dbReference type="ARBA" id="ARBA00022448"/>
    </source>
</evidence>
<keyword evidence="8" id="KW-1003">Cell membrane</keyword>
<comment type="similarity">
    <text evidence="8">Belongs to the 4Fe4S bacterial-type ferredoxin family. RnfC subfamily.</text>
</comment>
<feature type="binding site" evidence="8">
    <location>
        <position position="430"/>
    </location>
    <ligand>
        <name>[4Fe-4S] cluster</name>
        <dbReference type="ChEBI" id="CHEBI:49883"/>
        <label>1</label>
    </ligand>
</feature>
<dbReference type="InterPro" id="IPR017900">
    <property type="entry name" value="4Fe4S_Fe_S_CS"/>
</dbReference>
<dbReference type="GO" id="GO:0046872">
    <property type="term" value="F:metal ion binding"/>
    <property type="evidence" value="ECO:0007669"/>
    <property type="project" value="UniProtKB-KW"/>
</dbReference>
<comment type="cofactor">
    <cofactor evidence="8">
        <name>[4Fe-4S] cluster</name>
        <dbReference type="ChEBI" id="CHEBI:49883"/>
    </cofactor>
    <text evidence="8">Binds 2 [4Fe-4S] clusters per subunit.</text>
</comment>
<feature type="binding site" evidence="8">
    <location>
        <position position="391"/>
    </location>
    <ligand>
        <name>[4Fe-4S] cluster</name>
        <dbReference type="ChEBI" id="CHEBI:49883"/>
        <label>2</label>
    </ligand>
</feature>
<dbReference type="InterPro" id="IPR026902">
    <property type="entry name" value="RnfC_N"/>
</dbReference>
<keyword evidence="6 8" id="KW-0408">Iron</keyword>
<dbReference type="InterPro" id="IPR010208">
    <property type="entry name" value="Ion_transpt_RnfC/RsxC"/>
</dbReference>
<dbReference type="InterPro" id="IPR017896">
    <property type="entry name" value="4Fe4S_Fe-S-bd"/>
</dbReference>
<feature type="binding site" evidence="8">
    <location>
        <position position="420"/>
    </location>
    <ligand>
        <name>[4Fe-4S] cluster</name>
        <dbReference type="ChEBI" id="CHEBI:49883"/>
        <label>2</label>
    </ligand>
</feature>
<feature type="binding site" evidence="8">
    <location>
        <position position="423"/>
    </location>
    <ligand>
        <name>[4Fe-4S] cluster</name>
        <dbReference type="ChEBI" id="CHEBI:49883"/>
        <label>2</label>
    </ligand>
</feature>
<feature type="binding site" evidence="8">
    <location>
        <position position="426"/>
    </location>
    <ligand>
        <name>[4Fe-4S] cluster</name>
        <dbReference type="ChEBI" id="CHEBI:49883"/>
        <label>2</label>
    </ligand>
</feature>
<dbReference type="PANTHER" id="PTHR43034:SF2">
    <property type="entry name" value="ION-TRANSLOCATING OXIDOREDUCTASE COMPLEX SUBUNIT C"/>
    <property type="match status" value="1"/>
</dbReference>
<keyword evidence="3 8" id="KW-0479">Metal-binding</keyword>
<dbReference type="EMBL" id="ACBY02000023">
    <property type="protein sequence ID" value="EFB76027.1"/>
    <property type="molecule type" value="Genomic_DNA"/>
</dbReference>
<dbReference type="Pfam" id="PF10531">
    <property type="entry name" value="SLBB"/>
    <property type="match status" value="1"/>
</dbReference>
<dbReference type="Gene3D" id="3.30.70.20">
    <property type="match status" value="1"/>
</dbReference>
<dbReference type="InterPro" id="IPR011538">
    <property type="entry name" value="Nuo51_FMN-bd"/>
</dbReference>
<name>D1PN92_9FIRM</name>
<dbReference type="NCBIfam" id="TIGR01945">
    <property type="entry name" value="rnfC"/>
    <property type="match status" value="1"/>
</dbReference>
<dbReference type="PROSITE" id="PS51379">
    <property type="entry name" value="4FE4S_FER_2"/>
    <property type="match status" value="2"/>
</dbReference>
<dbReference type="HAMAP" id="MF_00461">
    <property type="entry name" value="RsxC_RnfC"/>
    <property type="match status" value="1"/>
</dbReference>
<dbReference type="Pfam" id="PF01512">
    <property type="entry name" value="Complex1_51K"/>
    <property type="match status" value="1"/>
</dbReference>
<evidence type="ECO:0000256" key="6">
    <source>
        <dbReference type="ARBA" id="ARBA00023004"/>
    </source>
</evidence>
<evidence type="ECO:0000256" key="7">
    <source>
        <dbReference type="ARBA" id="ARBA00023014"/>
    </source>
</evidence>
<keyword evidence="1 8" id="KW-0813">Transport</keyword>
<comment type="caution">
    <text evidence="11">The sequence shown here is derived from an EMBL/GenBank/DDBJ whole genome shotgun (WGS) entry which is preliminary data.</text>
</comment>
<dbReference type="SUPFAM" id="SSF142019">
    <property type="entry name" value="Nqo1 FMN-binding domain-like"/>
    <property type="match status" value="1"/>
</dbReference>
<dbReference type="RefSeq" id="WP_007047187.1">
    <property type="nucleotide sequence ID" value="NZ_GG704769.1"/>
</dbReference>
<comment type="function">
    <text evidence="8">Part of a membrane-bound complex that couples electron transfer with translocation of ions across the membrane.</text>
</comment>
<dbReference type="Gene3D" id="3.10.20.600">
    <property type="match status" value="1"/>
</dbReference>